<dbReference type="Proteomes" id="UP000076407">
    <property type="component" value="Unassembled WGS sequence"/>
</dbReference>
<dbReference type="EnsemblMetazoa" id="AQUA015141-RA">
    <property type="protein sequence ID" value="AQUA015141-PA"/>
    <property type="gene ID" value="AQUA015141"/>
</dbReference>
<keyword evidence="2" id="KW-1185">Reference proteome</keyword>
<dbReference type="AlphaFoldDB" id="A0A182XTK3"/>
<sequence>MCKWGGNASPISDRLQTLHTIVEWWGGYDMGRMFRTSPNPAPKWVEAAGAGHLQHFKPQYTVL</sequence>
<dbReference type="VEuPathDB" id="VectorBase:AQUA015141"/>
<evidence type="ECO:0000313" key="2">
    <source>
        <dbReference type="Proteomes" id="UP000076407"/>
    </source>
</evidence>
<name>A0A182XTK3_ANOQN</name>
<protein>
    <submittedName>
        <fullName evidence="1">Uncharacterized protein</fullName>
    </submittedName>
</protein>
<organism evidence="1 2">
    <name type="scientific">Anopheles quadriannulatus</name>
    <name type="common">Mosquito</name>
    <dbReference type="NCBI Taxonomy" id="34691"/>
    <lineage>
        <taxon>Eukaryota</taxon>
        <taxon>Metazoa</taxon>
        <taxon>Ecdysozoa</taxon>
        <taxon>Arthropoda</taxon>
        <taxon>Hexapoda</taxon>
        <taxon>Insecta</taxon>
        <taxon>Pterygota</taxon>
        <taxon>Neoptera</taxon>
        <taxon>Endopterygota</taxon>
        <taxon>Diptera</taxon>
        <taxon>Nematocera</taxon>
        <taxon>Culicoidea</taxon>
        <taxon>Culicidae</taxon>
        <taxon>Anophelinae</taxon>
        <taxon>Anopheles</taxon>
    </lineage>
</organism>
<proteinExistence type="predicted"/>
<reference evidence="1" key="1">
    <citation type="submission" date="2020-05" db="UniProtKB">
        <authorList>
            <consortium name="EnsemblMetazoa"/>
        </authorList>
    </citation>
    <scope>IDENTIFICATION</scope>
    <source>
        <strain evidence="1">SANGQUA</strain>
    </source>
</reference>
<evidence type="ECO:0000313" key="1">
    <source>
        <dbReference type="EnsemblMetazoa" id="AQUA015141-PA"/>
    </source>
</evidence>
<accession>A0A182XTK3</accession>